<gene>
    <name evidence="2" type="ORF">CK203_047007</name>
</gene>
<evidence type="ECO:0000313" key="2">
    <source>
        <dbReference type="EMBL" id="RVW64320.1"/>
    </source>
</evidence>
<feature type="compositionally biased region" description="Polar residues" evidence="1">
    <location>
        <begin position="267"/>
        <end position="279"/>
    </location>
</feature>
<organism evidence="2 3">
    <name type="scientific">Vitis vinifera</name>
    <name type="common">Grape</name>
    <dbReference type="NCBI Taxonomy" id="29760"/>
    <lineage>
        <taxon>Eukaryota</taxon>
        <taxon>Viridiplantae</taxon>
        <taxon>Streptophyta</taxon>
        <taxon>Embryophyta</taxon>
        <taxon>Tracheophyta</taxon>
        <taxon>Spermatophyta</taxon>
        <taxon>Magnoliopsida</taxon>
        <taxon>eudicotyledons</taxon>
        <taxon>Gunneridae</taxon>
        <taxon>Pentapetalae</taxon>
        <taxon>rosids</taxon>
        <taxon>Vitales</taxon>
        <taxon>Vitaceae</taxon>
        <taxon>Viteae</taxon>
        <taxon>Vitis</taxon>
    </lineage>
</organism>
<proteinExistence type="predicted"/>
<sequence length="795" mass="89768">MVRTLKVSVERKTFLVRFEGESGGIWCSLTEHSRGSVFASGFEKEEVGWLIKHLAKAIELKTYMGFNRKYRGKSKVHLMEVCFNNHGRFIRLSKFASNKRSTFLVIPEGERGKGWEQLKNAFSSMLMVPSSNIVEKERQCRVENINYKQARVGRALAKFLGQKGVVTIVPFSGGKEQWGTVTKIDWRTMKLYDLCKTRVRILMKEHSVLPALIEVLDGGWVFTISIAVVGAGEERRVREMTDKLKDGVGNQKAERTHGKRRADEGNNCVQPSSPLNLNSNKERIGSFGPKLLGPVTTLGQEMDGKQPNSRKGFLRSEDSSAMGKGKSVLVGRRRSEPLTQEIPSSDFVAPLKDVAFEAGTQMVQRFSSSPLILSRPLGFRSSCSGEGASSSRDRENSEGFGGFAHHDSSVLVFPSNPVTSEKGLTSVGTCGLMVVENNESPTNCRVAPKMFSKKNDDDCPIKAEFSSLGGFQIDGLSPRKMAKVREVLSSLDIKCIPSGRADSPQVFETCSIWLGGNKKEEYDRRFVGSVWSGPTPFRFENTWLQHPSFKDCFRSWWRGFQGAGWEGHKFMRKLQFVKAKLKEWNKESFGVLKEGKKHNFVILLTLMLLSKKGFFLLNFHTKSFEKGELEELILREEVHWRQKLRKFIKFLENERGLVLNNIDSITEEILLFYEKLYSSPPGESWRDVVKSRGKKYVGGFHCKNRIRVSHLQFADDTIFFSSTCVEEQQTLKFILLVFGQIYGLKVNLDKSNLYGINLDQDHLSKLALLLDCKVSDWPILYLGLPLGGNPKACGF</sequence>
<evidence type="ECO:0000313" key="3">
    <source>
        <dbReference type="Proteomes" id="UP000288805"/>
    </source>
</evidence>
<reference evidence="2 3" key="1">
    <citation type="journal article" date="2018" name="PLoS Genet.">
        <title>Population sequencing reveals clonal diversity and ancestral inbreeding in the grapevine cultivar Chardonnay.</title>
        <authorList>
            <person name="Roach M.J."/>
            <person name="Johnson D.L."/>
            <person name="Bohlmann J."/>
            <person name="van Vuuren H.J."/>
            <person name="Jones S.J."/>
            <person name="Pretorius I.S."/>
            <person name="Schmidt S.A."/>
            <person name="Borneman A.R."/>
        </authorList>
    </citation>
    <scope>NUCLEOTIDE SEQUENCE [LARGE SCALE GENOMIC DNA]</scope>
    <source>
        <strain evidence="3">cv. Chardonnay</strain>
        <tissue evidence="2">Leaf</tissue>
    </source>
</reference>
<feature type="compositionally biased region" description="Basic and acidic residues" evidence="1">
    <location>
        <begin position="245"/>
        <end position="264"/>
    </location>
</feature>
<dbReference type="AlphaFoldDB" id="A0A438FWI9"/>
<evidence type="ECO:0008006" key="4">
    <source>
        <dbReference type="Google" id="ProtNLM"/>
    </source>
</evidence>
<dbReference type="EMBL" id="QGNW01000722">
    <property type="protein sequence ID" value="RVW64320.1"/>
    <property type="molecule type" value="Genomic_DNA"/>
</dbReference>
<comment type="caution">
    <text evidence="2">The sequence shown here is derived from an EMBL/GenBank/DDBJ whole genome shotgun (WGS) entry which is preliminary data.</text>
</comment>
<dbReference type="Proteomes" id="UP000288805">
    <property type="component" value="Unassembled WGS sequence"/>
</dbReference>
<dbReference type="Gene3D" id="3.10.450.700">
    <property type="match status" value="1"/>
</dbReference>
<protein>
    <recommendedName>
        <fullName evidence="4">Reverse transcriptase domain-containing protein</fullName>
    </recommendedName>
</protein>
<feature type="region of interest" description="Disordered" evidence="1">
    <location>
        <begin position="245"/>
        <end position="283"/>
    </location>
</feature>
<feature type="region of interest" description="Disordered" evidence="1">
    <location>
        <begin position="299"/>
        <end position="330"/>
    </location>
</feature>
<evidence type="ECO:0000256" key="1">
    <source>
        <dbReference type="SAM" id="MobiDB-lite"/>
    </source>
</evidence>
<name>A0A438FWI9_VITVI</name>
<accession>A0A438FWI9</accession>